<evidence type="ECO:0000313" key="1">
    <source>
        <dbReference type="EMBL" id="ETY71555.1"/>
    </source>
</evidence>
<name>W4NA61_9BIFI</name>
<protein>
    <submittedName>
        <fullName evidence="1">Uncharacterized protein</fullName>
    </submittedName>
</protein>
<dbReference type="PATRIC" id="fig|1435051.3.peg.1033"/>
<gene>
    <name evidence="1" type="ORF">BMOU_1053</name>
</gene>
<dbReference type="EMBL" id="AZMV01000004">
    <property type="protein sequence ID" value="ETY71555.1"/>
    <property type="molecule type" value="Genomic_DNA"/>
</dbReference>
<proteinExistence type="predicted"/>
<dbReference type="AlphaFoldDB" id="W4NA61"/>
<reference evidence="1 2" key="1">
    <citation type="journal article" date="2014" name="Genome Announc.">
        <title>The Genome Sequence of Bifidobacterium moukalabense DSM 27321 Highlights the Close Phylogenetic Relatedness with the Bifidobacterium dentium Taxon.</title>
        <authorList>
            <person name="Lugli G.A."/>
            <person name="Duranti S."/>
            <person name="Milani C."/>
            <person name="Turroni F."/>
            <person name="Viappiani A."/>
            <person name="Mangifesta M."/>
            <person name="van Sinderen D."/>
            <person name="Ventura M."/>
        </authorList>
    </citation>
    <scope>NUCLEOTIDE SEQUENCE [LARGE SCALE GENOMIC DNA]</scope>
    <source>
        <strain evidence="1 2">DSM 27321</strain>
    </source>
</reference>
<dbReference type="eggNOG" id="ENOG5031YAB">
    <property type="taxonomic scope" value="Bacteria"/>
</dbReference>
<dbReference type="GeneID" id="97503342"/>
<accession>W4NA61</accession>
<dbReference type="STRING" id="1435051.BMOU_1053"/>
<sequence length="43" mass="4744">MNKNKIFSAIKRGFEMSGINTLSMAAGSPSVNKALQEMLDQQR</sequence>
<keyword evidence="2" id="KW-1185">Reference proteome</keyword>
<evidence type="ECO:0000313" key="2">
    <source>
        <dbReference type="Proteomes" id="UP000019155"/>
    </source>
</evidence>
<dbReference type="RefSeq" id="WP_268744945.1">
    <property type="nucleotide sequence ID" value="NZ_AZMV01000004.1"/>
</dbReference>
<comment type="caution">
    <text evidence="1">The sequence shown here is derived from an EMBL/GenBank/DDBJ whole genome shotgun (WGS) entry which is preliminary data.</text>
</comment>
<dbReference type="Proteomes" id="UP000019155">
    <property type="component" value="Unassembled WGS sequence"/>
</dbReference>
<organism evidence="1 2">
    <name type="scientific">Bifidobacterium moukalabense DSM 27321</name>
    <dbReference type="NCBI Taxonomy" id="1435051"/>
    <lineage>
        <taxon>Bacteria</taxon>
        <taxon>Bacillati</taxon>
        <taxon>Actinomycetota</taxon>
        <taxon>Actinomycetes</taxon>
        <taxon>Bifidobacteriales</taxon>
        <taxon>Bifidobacteriaceae</taxon>
        <taxon>Bifidobacterium</taxon>
    </lineage>
</organism>